<dbReference type="PANTHER" id="PTHR10953:SF240">
    <property type="entry name" value="SULFUR CARRIER PROTEIN THIS ADENYLYLTRANSFERASE"/>
    <property type="match status" value="1"/>
</dbReference>
<dbReference type="GO" id="GO:0005829">
    <property type="term" value="C:cytosol"/>
    <property type="evidence" value="ECO:0007669"/>
    <property type="project" value="TreeGrafter"/>
</dbReference>
<dbReference type="InterPro" id="IPR035985">
    <property type="entry name" value="Ubiquitin-activating_enz"/>
</dbReference>
<evidence type="ECO:0000256" key="1">
    <source>
        <dbReference type="ARBA" id="ARBA00009919"/>
    </source>
</evidence>
<proteinExistence type="inferred from homology"/>
<dbReference type="GO" id="GO:0008146">
    <property type="term" value="F:sulfotransferase activity"/>
    <property type="evidence" value="ECO:0007669"/>
    <property type="project" value="TreeGrafter"/>
</dbReference>
<dbReference type="InterPro" id="IPR045886">
    <property type="entry name" value="ThiF/MoeB/HesA"/>
</dbReference>
<dbReference type="OrthoDB" id="9804286at2"/>
<dbReference type="CDD" id="cd00757">
    <property type="entry name" value="ThiF_MoeB_HesA_family"/>
    <property type="match status" value="1"/>
</dbReference>
<protein>
    <recommendedName>
        <fullName evidence="2">THIF-type NAD/FAD binding fold domain-containing protein</fullName>
    </recommendedName>
</protein>
<name>K7A6R2_9ALTE</name>
<evidence type="ECO:0000313" key="3">
    <source>
        <dbReference type="EMBL" id="AGH47383.1"/>
    </source>
</evidence>
<dbReference type="AlphaFoldDB" id="K7A6R2"/>
<organism evidence="3 4">
    <name type="scientific">Paraglaciecola psychrophila 170</name>
    <dbReference type="NCBI Taxonomy" id="1129794"/>
    <lineage>
        <taxon>Bacteria</taxon>
        <taxon>Pseudomonadati</taxon>
        <taxon>Pseudomonadota</taxon>
        <taxon>Gammaproteobacteria</taxon>
        <taxon>Alteromonadales</taxon>
        <taxon>Alteromonadaceae</taxon>
        <taxon>Paraglaciecola</taxon>
    </lineage>
</organism>
<dbReference type="eggNOG" id="COG0476">
    <property type="taxonomic scope" value="Bacteria"/>
</dbReference>
<evidence type="ECO:0000313" key="4">
    <source>
        <dbReference type="Proteomes" id="UP000011864"/>
    </source>
</evidence>
<dbReference type="InterPro" id="IPR000594">
    <property type="entry name" value="ThiF_NAD_FAD-bd"/>
</dbReference>
<dbReference type="SUPFAM" id="SSF69572">
    <property type="entry name" value="Activating enzymes of the ubiquitin-like proteins"/>
    <property type="match status" value="1"/>
</dbReference>
<dbReference type="GO" id="GO:0016779">
    <property type="term" value="F:nucleotidyltransferase activity"/>
    <property type="evidence" value="ECO:0007669"/>
    <property type="project" value="TreeGrafter"/>
</dbReference>
<reference evidence="3 4" key="1">
    <citation type="journal article" date="2013" name="Genome Announc.">
        <title>Complete Genome Sequence of Glaciecola psychrophila Strain 170T.</title>
        <authorList>
            <person name="Yin J."/>
            <person name="Chen J."/>
            <person name="Liu G."/>
            <person name="Yu Y."/>
            <person name="Song L."/>
            <person name="Wang X."/>
            <person name="Qu X."/>
        </authorList>
    </citation>
    <scope>NUCLEOTIDE SEQUENCE [LARGE SCALE GENOMIC DNA]</scope>
    <source>
        <strain evidence="3 4">170</strain>
    </source>
</reference>
<keyword evidence="4" id="KW-1185">Reference proteome</keyword>
<evidence type="ECO:0000259" key="2">
    <source>
        <dbReference type="Pfam" id="PF00899"/>
    </source>
</evidence>
<dbReference type="Pfam" id="PF00899">
    <property type="entry name" value="ThiF"/>
    <property type="match status" value="1"/>
</dbReference>
<dbReference type="GO" id="GO:0008641">
    <property type="term" value="F:ubiquitin-like modifier activating enzyme activity"/>
    <property type="evidence" value="ECO:0007669"/>
    <property type="project" value="InterPro"/>
</dbReference>
<dbReference type="RefSeq" id="WP_007635879.1">
    <property type="nucleotide sequence ID" value="NC_020514.1"/>
</dbReference>
<dbReference type="STRING" id="1129794.C427_5286"/>
<dbReference type="PATRIC" id="fig|1129794.4.peg.5269"/>
<sequence length="283" mass="31440">MNKALSEQQFVQYYRQILLPEVGEQGQQTLMSQHIMIVGIGGLGTHVAQQLAAAGIGHLHLVDDDKVDMSNLPRQILFNASSVGREKVECAAKEISKLNPDVTVRTYSEKFSEQFAQSLISRHSDVKQACQHNKLMVLDCSDNMPTRQLINAWCARQLIPLVSASVTAFSGQLMVVDAQRMSEAGCYHCVFSAKETLQTCSDMGVLGPMVSVIASMQALTAIRHVLTIGEKDNTLHIFDGLRLIWQSIVRHRDPQCTVCQHWQISPQEPLLSETNSFAQEAYS</sequence>
<comment type="similarity">
    <text evidence="1">Belongs to the HesA/MoeB/ThiF family.</text>
</comment>
<feature type="domain" description="THIF-type NAD/FAD binding fold" evidence="2">
    <location>
        <begin position="13"/>
        <end position="258"/>
    </location>
</feature>
<dbReference type="KEGG" id="gps:C427_5286"/>
<accession>K7A6R2</accession>
<dbReference type="FunFam" id="3.40.50.720:FF:000080">
    <property type="entry name" value="Thiazole biosynthesis adenylyltransferase ThiF"/>
    <property type="match status" value="1"/>
</dbReference>
<dbReference type="GO" id="GO:0004792">
    <property type="term" value="F:thiosulfate-cyanide sulfurtransferase activity"/>
    <property type="evidence" value="ECO:0007669"/>
    <property type="project" value="TreeGrafter"/>
</dbReference>
<dbReference type="HOGENOM" id="CLU_013325_10_3_6"/>
<dbReference type="Proteomes" id="UP000011864">
    <property type="component" value="Chromosome"/>
</dbReference>
<dbReference type="PANTHER" id="PTHR10953">
    <property type="entry name" value="UBIQUITIN-ACTIVATING ENZYME E1"/>
    <property type="match status" value="1"/>
</dbReference>
<gene>
    <name evidence="3" type="ORF">C427_5286</name>
</gene>
<dbReference type="Gene3D" id="3.40.50.720">
    <property type="entry name" value="NAD(P)-binding Rossmann-like Domain"/>
    <property type="match status" value="1"/>
</dbReference>
<dbReference type="EMBL" id="CP003837">
    <property type="protein sequence ID" value="AGH47383.1"/>
    <property type="molecule type" value="Genomic_DNA"/>
</dbReference>